<proteinExistence type="predicted"/>
<evidence type="ECO:0000313" key="3">
    <source>
        <dbReference type="Proteomes" id="UP001497516"/>
    </source>
</evidence>
<accession>A0AAV2E1K3</accession>
<reference evidence="2 3" key="1">
    <citation type="submission" date="2024-04" db="EMBL/GenBank/DDBJ databases">
        <authorList>
            <person name="Fracassetti M."/>
        </authorList>
    </citation>
    <scope>NUCLEOTIDE SEQUENCE [LARGE SCALE GENOMIC DNA]</scope>
</reference>
<evidence type="ECO:0000256" key="1">
    <source>
        <dbReference type="SAM" id="MobiDB-lite"/>
    </source>
</evidence>
<keyword evidence="3" id="KW-1185">Reference proteome</keyword>
<gene>
    <name evidence="2" type="ORF">LTRI10_LOCUS21193</name>
</gene>
<sequence>MVIEQGDGGIPGQKTTASAGVEFWEGVRRRRVLLEDSGDAKAGSGREAMRRRLGARGVRTALRRPTADELDGDEATGGDRRG</sequence>
<dbReference type="Proteomes" id="UP001497516">
    <property type="component" value="Chromosome 4"/>
</dbReference>
<feature type="region of interest" description="Disordered" evidence="1">
    <location>
        <begin position="39"/>
        <end position="82"/>
    </location>
</feature>
<name>A0AAV2E1K3_9ROSI</name>
<organism evidence="2 3">
    <name type="scientific">Linum trigynum</name>
    <dbReference type="NCBI Taxonomy" id="586398"/>
    <lineage>
        <taxon>Eukaryota</taxon>
        <taxon>Viridiplantae</taxon>
        <taxon>Streptophyta</taxon>
        <taxon>Embryophyta</taxon>
        <taxon>Tracheophyta</taxon>
        <taxon>Spermatophyta</taxon>
        <taxon>Magnoliopsida</taxon>
        <taxon>eudicotyledons</taxon>
        <taxon>Gunneridae</taxon>
        <taxon>Pentapetalae</taxon>
        <taxon>rosids</taxon>
        <taxon>fabids</taxon>
        <taxon>Malpighiales</taxon>
        <taxon>Linaceae</taxon>
        <taxon>Linum</taxon>
    </lineage>
</organism>
<protein>
    <submittedName>
        <fullName evidence="2">Uncharacterized protein</fullName>
    </submittedName>
</protein>
<dbReference type="AlphaFoldDB" id="A0AAV2E1K3"/>
<dbReference type="EMBL" id="OZ034817">
    <property type="protein sequence ID" value="CAL1379689.1"/>
    <property type="molecule type" value="Genomic_DNA"/>
</dbReference>
<evidence type="ECO:0000313" key="2">
    <source>
        <dbReference type="EMBL" id="CAL1379689.1"/>
    </source>
</evidence>